<keyword evidence="2" id="KW-1185">Reference proteome</keyword>
<evidence type="ECO:0000313" key="1">
    <source>
        <dbReference type="EMBL" id="TDG73187.1"/>
    </source>
</evidence>
<protein>
    <submittedName>
        <fullName evidence="1">Uncharacterized protein</fullName>
    </submittedName>
</protein>
<organism evidence="1 2">
    <name type="scientific">Secundilactobacillus malefermentans</name>
    <dbReference type="NCBI Taxonomy" id="176292"/>
    <lineage>
        <taxon>Bacteria</taxon>
        <taxon>Bacillati</taxon>
        <taxon>Bacillota</taxon>
        <taxon>Bacilli</taxon>
        <taxon>Lactobacillales</taxon>
        <taxon>Lactobacillaceae</taxon>
        <taxon>Secundilactobacillus</taxon>
    </lineage>
</organism>
<proteinExistence type="predicted"/>
<evidence type="ECO:0000313" key="2">
    <source>
        <dbReference type="Proteomes" id="UP000294854"/>
    </source>
</evidence>
<name>A0A4R5NFZ9_9LACO</name>
<gene>
    <name evidence="1" type="ORF">C5L31_001823</name>
</gene>
<dbReference type="AlphaFoldDB" id="A0A4R5NFZ9"/>
<accession>A0A4R5NFZ9</accession>
<dbReference type="Proteomes" id="UP000294854">
    <property type="component" value="Unassembled WGS sequence"/>
</dbReference>
<feature type="non-terminal residue" evidence="1">
    <location>
        <position position="54"/>
    </location>
</feature>
<dbReference type="EMBL" id="PUFO01000091">
    <property type="protein sequence ID" value="TDG73187.1"/>
    <property type="molecule type" value="Genomic_DNA"/>
</dbReference>
<comment type="caution">
    <text evidence="1">The sequence shown here is derived from an EMBL/GenBank/DDBJ whole genome shotgun (WGS) entry which is preliminary data.</text>
</comment>
<reference evidence="1 2" key="1">
    <citation type="journal article" date="2019" name="Appl. Microbiol. Biotechnol.">
        <title>Uncovering carbohydrate metabolism through a genotype-phenotype association study of 56 lactic acid bacteria genomes.</title>
        <authorList>
            <person name="Buron-Moles G."/>
            <person name="Chailyan A."/>
            <person name="Dolejs I."/>
            <person name="Forster J."/>
            <person name="Miks M.H."/>
        </authorList>
    </citation>
    <scope>NUCLEOTIDE SEQUENCE [LARGE SCALE GENOMIC DNA]</scope>
    <source>
        <strain evidence="1 2">ATCC 49373</strain>
    </source>
</reference>
<sequence>MTLLIPYTMYLKEQSKKYKNDANKVMNWTYDNATDSFTDQHHIQFSFKQVYNRT</sequence>